<dbReference type="Gene3D" id="3.40.50.2000">
    <property type="entry name" value="Glycogen Phosphorylase B"/>
    <property type="match status" value="1"/>
</dbReference>
<gene>
    <name evidence="2" type="ORF">PZE19_04060</name>
</gene>
<keyword evidence="3" id="KW-1185">Reference proteome</keyword>
<evidence type="ECO:0000313" key="3">
    <source>
        <dbReference type="Proteomes" id="UP001216907"/>
    </source>
</evidence>
<organism evidence="2 3">
    <name type="scientific">Paludisphaera mucosa</name>
    <dbReference type="NCBI Taxonomy" id="3030827"/>
    <lineage>
        <taxon>Bacteria</taxon>
        <taxon>Pseudomonadati</taxon>
        <taxon>Planctomycetota</taxon>
        <taxon>Planctomycetia</taxon>
        <taxon>Isosphaerales</taxon>
        <taxon>Isosphaeraceae</taxon>
        <taxon>Paludisphaera</taxon>
    </lineage>
</organism>
<reference evidence="2 3" key="1">
    <citation type="submission" date="2023-03" db="EMBL/GenBank/DDBJ databases">
        <title>Paludisphaera mucosa sp. nov. a novel planctomycete from northern fen.</title>
        <authorList>
            <person name="Ivanova A."/>
        </authorList>
    </citation>
    <scope>NUCLEOTIDE SEQUENCE [LARGE SCALE GENOMIC DNA]</scope>
    <source>
        <strain evidence="2 3">Pla2</strain>
    </source>
</reference>
<proteinExistence type="predicted"/>
<keyword evidence="2" id="KW-0328">Glycosyltransferase</keyword>
<dbReference type="Proteomes" id="UP001216907">
    <property type="component" value="Unassembled WGS sequence"/>
</dbReference>
<protein>
    <submittedName>
        <fullName evidence="2">Glycosyltransferase</fullName>
        <ecNumber evidence="2">2.4.-.-</ecNumber>
    </submittedName>
</protein>
<keyword evidence="2" id="KW-0808">Transferase</keyword>
<dbReference type="SUPFAM" id="SSF53756">
    <property type="entry name" value="UDP-Glycosyltransferase/glycogen phosphorylase"/>
    <property type="match status" value="1"/>
</dbReference>
<comment type="caution">
    <text evidence="2">The sequence shown here is derived from an EMBL/GenBank/DDBJ whole genome shotgun (WGS) entry which is preliminary data.</text>
</comment>
<name>A0ABT6F689_9BACT</name>
<dbReference type="GO" id="GO:0016757">
    <property type="term" value="F:glycosyltransferase activity"/>
    <property type="evidence" value="ECO:0007669"/>
    <property type="project" value="UniProtKB-KW"/>
</dbReference>
<accession>A0ABT6F689</accession>
<evidence type="ECO:0000256" key="1">
    <source>
        <dbReference type="SAM" id="MobiDB-lite"/>
    </source>
</evidence>
<feature type="region of interest" description="Disordered" evidence="1">
    <location>
        <begin position="188"/>
        <end position="209"/>
    </location>
</feature>
<dbReference type="EC" id="2.4.-.-" evidence="2"/>
<evidence type="ECO:0000313" key="2">
    <source>
        <dbReference type="EMBL" id="MDG3002929.1"/>
    </source>
</evidence>
<dbReference type="EMBL" id="JARRAG010000001">
    <property type="protein sequence ID" value="MDG3002929.1"/>
    <property type="molecule type" value="Genomic_DNA"/>
</dbReference>
<dbReference type="RefSeq" id="WP_277859288.1">
    <property type="nucleotide sequence ID" value="NZ_JARRAG010000001.1"/>
</dbReference>
<sequence>MTSDPLALVLADANWFTTENLFRDLSEPDVSLLALRCMDYRNGWRKGIRPWSASCRVRRAGERLWTQDLLLPPGWMKRFPKVGMWPIARTARRFWARRGRLARRGLIATYPHYRHLADITRPDATLYYNLDDYTLYWPDRADELRRLEHELIERSASTVCVALAQAEAFRSAVPSAAARIHHIPHGTPAGFLAPEPRDRPGPPPDDVAKLPRPLLGYVGSLEDRLDWPLMEAISREFSKGSIVVAGRPPGPGDEPWRQACRRVLERPNVHVLGWRRQDELPAYYQTFDVNLIPYLVDHPFNRACSPTKIMDGMGATRPMVSTAVPECRLHGRLFDVAETSEAFVEAVGRIVESGSDDGRAGLRFEHAAANTCAAVASRVIATLRSTA</sequence>
<dbReference type="Pfam" id="PF13692">
    <property type="entry name" value="Glyco_trans_1_4"/>
    <property type="match status" value="1"/>
</dbReference>